<sequence>MATTLTRTISQKRITSVTASAFNTSCSDPDDQRLKSPRLSTITTTMSSSTPTTLVDPASDSVVSGDHNLTSLSIKYHADLDRFYEDFRCFLMGDDEDGLFSSSNNSPKSSRDTAGMSPLSPRRSISSSANTILKKKKKQLVDFTEICIRKRNISSEFLIDLAVKFHQQIIPKDNRHLLKSFKDSFTGREAVTLVCQLINAERIVNSHEALQGISSQEEVRLLSQSLCHLMLHFRFIFHMTHKKHFKDSGYSFYGLCKNLKKAQTDFVSNFSISPKKNTSNEQQATSISSTATSIAPLTKRKSFCLGLTLNLKKLQENTKESNTSTVDSDDEDCCGGVIDTSNVQPFVHSKNTSLTHSNRSSVSSSTDTPKTPTGSFSSKKNKRNTLMIPKLNLNHILHLNHNNNNNHDPTCDDPKSEVIEISKPFDLEFSILQRKENIPASSNSTTDSSDEENHNDDHSCTKGISTTKRPSPQKTSSADMTAVPLNTRSRRSSLSQLLSDNYMREQFKLYSRDELSSENVIFYEEVLKFLNSLFLSEEEQRKVAVNLYELFIPATSLYQLNLPSKLILKFNKEYETNFANTANVVLLFKEALTETEHSMHDTYKRFQFTKEYQQYKLRKLLHEKDERSDGFNTSRY</sequence>
<accession>A0A6A5C5K1</accession>
<keyword evidence="5" id="KW-1185">Reference proteome</keyword>
<gene>
    <name evidence="4" type="ORF">FDP41_011014</name>
</gene>
<dbReference type="Gene3D" id="1.10.10.10">
    <property type="entry name" value="Winged helix-like DNA-binding domain superfamily/Winged helix DNA-binding domain"/>
    <property type="match status" value="1"/>
</dbReference>
<evidence type="ECO:0000256" key="1">
    <source>
        <dbReference type="ARBA" id="ARBA00022700"/>
    </source>
</evidence>
<dbReference type="InterPro" id="IPR036388">
    <property type="entry name" value="WH-like_DNA-bd_sf"/>
</dbReference>
<dbReference type="SMART" id="SM00315">
    <property type="entry name" value="RGS"/>
    <property type="match status" value="1"/>
</dbReference>
<dbReference type="InterPro" id="IPR000591">
    <property type="entry name" value="DEP_dom"/>
</dbReference>
<organism evidence="4 5">
    <name type="scientific">Naegleria fowleri</name>
    <name type="common">Brain eating amoeba</name>
    <dbReference type="NCBI Taxonomy" id="5763"/>
    <lineage>
        <taxon>Eukaryota</taxon>
        <taxon>Discoba</taxon>
        <taxon>Heterolobosea</taxon>
        <taxon>Tetramitia</taxon>
        <taxon>Eutetramitia</taxon>
        <taxon>Vahlkampfiidae</taxon>
        <taxon>Naegleria</taxon>
    </lineage>
</organism>
<evidence type="ECO:0000256" key="2">
    <source>
        <dbReference type="SAM" id="MobiDB-lite"/>
    </source>
</evidence>
<dbReference type="InterPro" id="IPR036390">
    <property type="entry name" value="WH_DNA-bd_sf"/>
</dbReference>
<dbReference type="GO" id="GO:0035556">
    <property type="term" value="P:intracellular signal transduction"/>
    <property type="evidence" value="ECO:0007669"/>
    <property type="project" value="InterPro"/>
</dbReference>
<evidence type="ECO:0000259" key="3">
    <source>
        <dbReference type="PROSITE" id="PS50132"/>
    </source>
</evidence>
<dbReference type="Proteomes" id="UP000444721">
    <property type="component" value="Unassembled WGS sequence"/>
</dbReference>
<evidence type="ECO:0000313" key="4">
    <source>
        <dbReference type="EMBL" id="KAF0983036.1"/>
    </source>
</evidence>
<keyword evidence="1" id="KW-0734">Signal transduction inhibitor</keyword>
<dbReference type="OrthoDB" id="10265653at2759"/>
<dbReference type="GeneID" id="68118229"/>
<dbReference type="VEuPathDB" id="AmoebaDB:NfTy_016410"/>
<dbReference type="VEuPathDB" id="AmoebaDB:FDP41_011014"/>
<dbReference type="RefSeq" id="XP_044567749.1">
    <property type="nucleotide sequence ID" value="XM_044701377.1"/>
</dbReference>
<feature type="region of interest" description="Disordered" evidence="2">
    <location>
        <begin position="348"/>
        <end position="384"/>
    </location>
</feature>
<dbReference type="EMBL" id="VFQX01000007">
    <property type="protein sequence ID" value="KAF0983036.1"/>
    <property type="molecule type" value="Genomic_DNA"/>
</dbReference>
<feature type="compositionally biased region" description="Basic and acidic residues" evidence="2">
    <location>
        <begin position="451"/>
        <end position="460"/>
    </location>
</feature>
<dbReference type="GO" id="GO:0009968">
    <property type="term" value="P:negative regulation of signal transduction"/>
    <property type="evidence" value="ECO:0007669"/>
    <property type="project" value="UniProtKB-KW"/>
</dbReference>
<proteinExistence type="predicted"/>
<dbReference type="InterPro" id="IPR016137">
    <property type="entry name" value="RGS"/>
</dbReference>
<dbReference type="Gene3D" id="1.10.167.10">
    <property type="entry name" value="Regulator of G-protein Signalling 4, domain 2"/>
    <property type="match status" value="1"/>
</dbReference>
<dbReference type="SUPFAM" id="SSF46785">
    <property type="entry name" value="Winged helix' DNA-binding domain"/>
    <property type="match status" value="1"/>
</dbReference>
<evidence type="ECO:0000313" key="5">
    <source>
        <dbReference type="Proteomes" id="UP000444721"/>
    </source>
</evidence>
<feature type="region of interest" description="Disordered" evidence="2">
    <location>
        <begin position="100"/>
        <end position="128"/>
    </location>
</feature>
<dbReference type="InterPro" id="IPR036305">
    <property type="entry name" value="RGS_sf"/>
</dbReference>
<dbReference type="OMA" id="FIFHMTH"/>
<dbReference type="Pfam" id="PF00615">
    <property type="entry name" value="RGS"/>
    <property type="match status" value="1"/>
</dbReference>
<reference evidence="4 5" key="1">
    <citation type="journal article" date="2019" name="Sci. Rep.">
        <title>Nanopore sequencing improves the draft genome of the human pathogenic amoeba Naegleria fowleri.</title>
        <authorList>
            <person name="Liechti N."/>
            <person name="Schurch N."/>
            <person name="Bruggmann R."/>
            <person name="Wittwer M."/>
        </authorList>
    </citation>
    <scope>NUCLEOTIDE SEQUENCE [LARGE SCALE GENOMIC DNA]</scope>
    <source>
        <strain evidence="4 5">ATCC 30894</strain>
    </source>
</reference>
<feature type="compositionally biased region" description="Low complexity" evidence="2">
    <location>
        <begin position="117"/>
        <end position="128"/>
    </location>
</feature>
<name>A0A6A5C5K1_NAEFO</name>
<comment type="caution">
    <text evidence="4">The sequence shown here is derived from an EMBL/GenBank/DDBJ whole genome shotgun (WGS) entry which is preliminary data.</text>
</comment>
<dbReference type="SUPFAM" id="SSF48097">
    <property type="entry name" value="Regulator of G-protein signaling, RGS"/>
    <property type="match status" value="1"/>
</dbReference>
<feature type="domain" description="RGS" evidence="3">
    <location>
        <begin position="493"/>
        <end position="552"/>
    </location>
</feature>
<dbReference type="CDD" id="cd04371">
    <property type="entry name" value="DEP"/>
    <property type="match status" value="1"/>
</dbReference>
<feature type="compositionally biased region" description="Low complexity" evidence="2">
    <location>
        <begin position="352"/>
        <end position="375"/>
    </location>
</feature>
<feature type="compositionally biased region" description="Polar residues" evidence="2">
    <location>
        <begin position="462"/>
        <end position="486"/>
    </location>
</feature>
<protein>
    <recommendedName>
        <fullName evidence="3">RGS domain-containing protein</fullName>
    </recommendedName>
</protein>
<dbReference type="AlphaFoldDB" id="A0A6A5C5K1"/>
<dbReference type="InterPro" id="IPR044926">
    <property type="entry name" value="RGS_subdomain_2"/>
</dbReference>
<dbReference type="VEuPathDB" id="AmoebaDB:NF0086800"/>
<feature type="region of interest" description="Disordered" evidence="2">
    <location>
        <begin position="436"/>
        <end position="486"/>
    </location>
</feature>
<dbReference type="SMART" id="SM00049">
    <property type="entry name" value="DEP"/>
    <property type="match status" value="1"/>
</dbReference>
<dbReference type="PROSITE" id="PS50132">
    <property type="entry name" value="RGS"/>
    <property type="match status" value="1"/>
</dbReference>